<feature type="non-terminal residue" evidence="1">
    <location>
        <position position="60"/>
    </location>
</feature>
<dbReference type="AlphaFoldDB" id="A0A812YEG9"/>
<dbReference type="Proteomes" id="UP000649617">
    <property type="component" value="Unassembled WGS sequence"/>
</dbReference>
<organism evidence="1 2">
    <name type="scientific">Symbiodinium pilosum</name>
    <name type="common">Dinoflagellate</name>
    <dbReference type="NCBI Taxonomy" id="2952"/>
    <lineage>
        <taxon>Eukaryota</taxon>
        <taxon>Sar</taxon>
        <taxon>Alveolata</taxon>
        <taxon>Dinophyceae</taxon>
        <taxon>Suessiales</taxon>
        <taxon>Symbiodiniaceae</taxon>
        <taxon>Symbiodinium</taxon>
    </lineage>
</organism>
<accession>A0A812YEG9</accession>
<name>A0A812YEG9_SYMPI</name>
<protein>
    <submittedName>
        <fullName evidence="1">PARP11 protein</fullName>
    </submittedName>
</protein>
<gene>
    <name evidence="1" type="primary">PARP11</name>
    <name evidence="1" type="ORF">SPIL2461_LOCUS22552</name>
</gene>
<dbReference type="EMBL" id="CAJNIZ010047426">
    <property type="protein sequence ID" value="CAE7767793.1"/>
    <property type="molecule type" value="Genomic_DNA"/>
</dbReference>
<keyword evidence="2" id="KW-1185">Reference proteome</keyword>
<sequence>FLPRDEETSKALASFKQDFYRVNTTDKYCDKSEKQTLDCVHQDRAMVVLSSAGQGVTERP</sequence>
<evidence type="ECO:0000313" key="1">
    <source>
        <dbReference type="EMBL" id="CAE7767793.1"/>
    </source>
</evidence>
<proteinExistence type="predicted"/>
<evidence type="ECO:0000313" key="2">
    <source>
        <dbReference type="Proteomes" id="UP000649617"/>
    </source>
</evidence>
<dbReference type="OrthoDB" id="411019at2759"/>
<comment type="caution">
    <text evidence="1">The sequence shown here is derived from an EMBL/GenBank/DDBJ whole genome shotgun (WGS) entry which is preliminary data.</text>
</comment>
<reference evidence="1" key="1">
    <citation type="submission" date="2021-02" db="EMBL/GenBank/DDBJ databases">
        <authorList>
            <person name="Dougan E. K."/>
            <person name="Rhodes N."/>
            <person name="Thang M."/>
            <person name="Chan C."/>
        </authorList>
    </citation>
    <scope>NUCLEOTIDE SEQUENCE</scope>
</reference>
<feature type="non-terminal residue" evidence="1">
    <location>
        <position position="1"/>
    </location>
</feature>